<name>A0A0L7KTL1_OPEBR</name>
<proteinExistence type="predicted"/>
<feature type="non-terminal residue" evidence="1">
    <location>
        <position position="324"/>
    </location>
</feature>
<evidence type="ECO:0000313" key="1">
    <source>
        <dbReference type="EMBL" id="KOB66602.1"/>
    </source>
</evidence>
<dbReference type="EMBL" id="JTDY01005808">
    <property type="protein sequence ID" value="KOB66602.1"/>
    <property type="molecule type" value="Genomic_DNA"/>
</dbReference>
<organism evidence="1 2">
    <name type="scientific">Operophtera brumata</name>
    <name type="common">Winter moth</name>
    <name type="synonym">Phalaena brumata</name>
    <dbReference type="NCBI Taxonomy" id="104452"/>
    <lineage>
        <taxon>Eukaryota</taxon>
        <taxon>Metazoa</taxon>
        <taxon>Ecdysozoa</taxon>
        <taxon>Arthropoda</taxon>
        <taxon>Hexapoda</taxon>
        <taxon>Insecta</taxon>
        <taxon>Pterygota</taxon>
        <taxon>Neoptera</taxon>
        <taxon>Endopterygota</taxon>
        <taxon>Lepidoptera</taxon>
        <taxon>Glossata</taxon>
        <taxon>Ditrysia</taxon>
        <taxon>Geometroidea</taxon>
        <taxon>Geometridae</taxon>
        <taxon>Larentiinae</taxon>
        <taxon>Operophtera</taxon>
    </lineage>
</organism>
<accession>A0A0L7KTL1</accession>
<comment type="caution">
    <text evidence="1">The sequence shown here is derived from an EMBL/GenBank/DDBJ whole genome shotgun (WGS) entry which is preliminary data.</text>
</comment>
<sequence length="324" mass="37008">MNYDAALVELQNADWSFVLVTTDANEATVIFLNHLVQDQALEKIEPWVTPGLIRSIRKRDNLRKKCRTKPNDITLQKTYRQYRKMCNHILKTAKPLWQNIKQICNIGSDKSNGCSDLLKSFPTPDESVNMVNNNFSSVGSSLAEDILAGISAGSTVDNISEISINTPASSFALYLISEHEIISIINSLKSHSAPGWDGTYINRSYPDPDFQIKIHSCENFPRLSNCSCPSLMSSDNIKYLGVYLDRHLRWDTHINNQSCRIRKLIFIFKSLRLWGGAPKTNLISIERAQRGLIKVMLFKKYRHSTKLLYHDSRLLTVRQLYILN</sequence>
<keyword evidence="2" id="KW-1185">Reference proteome</keyword>
<protein>
    <submittedName>
        <fullName evidence="1">Putative tick transposon</fullName>
    </submittedName>
</protein>
<reference evidence="1 2" key="1">
    <citation type="journal article" date="2015" name="Genome Biol. Evol.">
        <title>The genome of winter moth (Operophtera brumata) provides a genomic perspective on sexual dimorphism and phenology.</title>
        <authorList>
            <person name="Derks M.F."/>
            <person name="Smit S."/>
            <person name="Salis L."/>
            <person name="Schijlen E."/>
            <person name="Bossers A."/>
            <person name="Mateman C."/>
            <person name="Pijl A.S."/>
            <person name="de Ridder D."/>
            <person name="Groenen M.A."/>
            <person name="Visser M.E."/>
            <person name="Megens H.J."/>
        </authorList>
    </citation>
    <scope>NUCLEOTIDE SEQUENCE [LARGE SCALE GENOMIC DNA]</scope>
    <source>
        <strain evidence="1">WM2013NL</strain>
        <tissue evidence="1">Head and thorax</tissue>
    </source>
</reference>
<dbReference type="Proteomes" id="UP000037510">
    <property type="component" value="Unassembled WGS sequence"/>
</dbReference>
<dbReference type="AlphaFoldDB" id="A0A0L7KTL1"/>
<gene>
    <name evidence="1" type="ORF">OBRU01_14306</name>
</gene>
<evidence type="ECO:0000313" key="2">
    <source>
        <dbReference type="Proteomes" id="UP000037510"/>
    </source>
</evidence>